<dbReference type="PANTHER" id="PTHR20881:SF0">
    <property type="entry name" value="3-METHYL-2-OXOBUTANOATE HYDROXYMETHYLTRANSFERASE"/>
    <property type="match status" value="1"/>
</dbReference>
<dbReference type="Gene3D" id="3.20.20.60">
    <property type="entry name" value="Phosphoenolpyruvate-binding domains"/>
    <property type="match status" value="1"/>
</dbReference>
<comment type="pathway">
    <text evidence="2 13">Cofactor biosynthesis; (R)-pantothenate biosynthesis; (R)-pantoate from 3-methyl-2-oxobutanoate: step 1/2.</text>
</comment>
<comment type="function">
    <text evidence="13">Catalyzes the reversible reaction in which hydroxymethyl group from 5,10-methylenetetrahydrofolate is transferred onto alpha-ketoisovalerate to form ketopantoate.</text>
</comment>
<dbReference type="InterPro" id="IPR040442">
    <property type="entry name" value="Pyrv_kinase-like_dom_sf"/>
</dbReference>
<evidence type="ECO:0000256" key="3">
    <source>
        <dbReference type="ARBA" id="ARBA00008676"/>
    </source>
</evidence>
<evidence type="ECO:0000256" key="13">
    <source>
        <dbReference type="RuleBase" id="RU362100"/>
    </source>
</evidence>
<feature type="compositionally biased region" description="Polar residues" evidence="14">
    <location>
        <begin position="605"/>
        <end position="619"/>
    </location>
</feature>
<dbReference type="GO" id="GO:0008168">
    <property type="term" value="F:methyltransferase activity"/>
    <property type="evidence" value="ECO:0007669"/>
    <property type="project" value="InterPro"/>
</dbReference>
<keyword evidence="9" id="KW-0411">Iron-sulfur</keyword>
<keyword evidence="7" id="KW-0809">Transit peptide</keyword>
<keyword evidence="16" id="KW-1185">Reference proteome</keyword>
<keyword evidence="6" id="KW-0479">Metal-binding</keyword>
<comment type="subcellular location">
    <subcellularLocation>
        <location evidence="1">Mitochondrion</location>
    </subcellularLocation>
</comment>
<dbReference type="EMBL" id="CP143788">
    <property type="protein sequence ID" value="WVN89469.1"/>
    <property type="molecule type" value="Genomic_DNA"/>
</dbReference>
<dbReference type="HAMAP" id="MF_00156">
    <property type="entry name" value="PanB"/>
    <property type="match status" value="1"/>
</dbReference>
<organism evidence="15 16">
    <name type="scientific">Cryptococcus depauperatus CBS 7841</name>
    <dbReference type="NCBI Taxonomy" id="1295531"/>
    <lineage>
        <taxon>Eukaryota</taxon>
        <taxon>Fungi</taxon>
        <taxon>Dikarya</taxon>
        <taxon>Basidiomycota</taxon>
        <taxon>Agaricomycotina</taxon>
        <taxon>Tremellomycetes</taxon>
        <taxon>Tremellales</taxon>
        <taxon>Cryptococcaceae</taxon>
        <taxon>Cryptococcus</taxon>
    </lineage>
</organism>
<evidence type="ECO:0000256" key="4">
    <source>
        <dbReference type="ARBA" id="ARBA00012618"/>
    </source>
</evidence>
<dbReference type="GO" id="GO:0051536">
    <property type="term" value="F:iron-sulfur cluster binding"/>
    <property type="evidence" value="ECO:0007669"/>
    <property type="project" value="UniProtKB-KW"/>
</dbReference>
<comment type="catalytic activity">
    <reaction evidence="12 13">
        <text>(6R)-5,10-methylene-5,6,7,8-tetrahydrofolate + 3-methyl-2-oxobutanoate + H2O = 2-dehydropantoate + (6S)-5,6,7,8-tetrahydrofolate</text>
        <dbReference type="Rhea" id="RHEA:11824"/>
        <dbReference type="ChEBI" id="CHEBI:11561"/>
        <dbReference type="ChEBI" id="CHEBI:11851"/>
        <dbReference type="ChEBI" id="CHEBI:15377"/>
        <dbReference type="ChEBI" id="CHEBI:15636"/>
        <dbReference type="ChEBI" id="CHEBI:57453"/>
        <dbReference type="EC" id="2.1.2.11"/>
    </reaction>
</comment>
<reference evidence="15" key="2">
    <citation type="journal article" date="2022" name="Elife">
        <title>Obligate sexual reproduction of a homothallic fungus closely related to the Cryptococcus pathogenic species complex.</title>
        <authorList>
            <person name="Passer A.R."/>
            <person name="Clancey S.A."/>
            <person name="Shea T."/>
            <person name="David-Palma M."/>
            <person name="Averette A.F."/>
            <person name="Boekhout T."/>
            <person name="Porcel B.M."/>
            <person name="Nowrousian M."/>
            <person name="Cuomo C.A."/>
            <person name="Sun S."/>
            <person name="Heitman J."/>
            <person name="Coelho M.A."/>
        </authorList>
    </citation>
    <scope>NUCLEOTIDE SEQUENCE</scope>
    <source>
        <strain evidence="15">CBS 7841</strain>
    </source>
</reference>
<dbReference type="AlphaFoldDB" id="A0AAJ8JW55"/>
<evidence type="ECO:0000256" key="10">
    <source>
        <dbReference type="ARBA" id="ARBA00023128"/>
    </source>
</evidence>
<evidence type="ECO:0000256" key="8">
    <source>
        <dbReference type="ARBA" id="ARBA00023004"/>
    </source>
</evidence>
<name>A0AAJ8JW55_9TREE</name>
<comment type="function">
    <text evidence="11">Mitochondrial ribosome (mitoribosome) assembly factor. Binds at the interface of the head and body domains of the mitochondrial small ribosomal subunit (mt-SSU), occluding the mRNA channel and preventing compaction of the head domain towards the body. Probable inactive methyltransferase: retains the characteristic folding and ability to bind S-adenosyl-L-methionine, but it probably lost its methyltransferase activity.</text>
</comment>
<evidence type="ECO:0000256" key="12">
    <source>
        <dbReference type="ARBA" id="ARBA00049172"/>
    </source>
</evidence>
<dbReference type="PANTHER" id="PTHR20881">
    <property type="entry name" value="3-METHYL-2-OXOBUTANOATE HYDROXYMETHYLTRANSFERASE"/>
    <property type="match status" value="1"/>
</dbReference>
<comment type="similarity">
    <text evidence="3 13">Belongs to the PanB family.</text>
</comment>
<evidence type="ECO:0000313" key="16">
    <source>
        <dbReference type="Proteomes" id="UP000094043"/>
    </source>
</evidence>
<evidence type="ECO:0000256" key="14">
    <source>
        <dbReference type="SAM" id="MobiDB-lite"/>
    </source>
</evidence>
<dbReference type="Pfam" id="PF02548">
    <property type="entry name" value="Pantoate_transf"/>
    <property type="match status" value="1"/>
</dbReference>
<sequence length="973" mass="107885">MGMGVSLKGNGDFRIQRDTLDQVGPISGQLNRQKAEIDDFSVFASFQNEELIIDKPPAESREKDRAGYNGIDRDERRSPAALLGSKRIGMVVLPEEMQKGIQQQIELLDNPRELRKSYLALPNTFSVAQGKPERREGRSPEMEVAKASAILPGEYGVVKNVLKELEKRLGREWLDDVSKGGILEISSSLGSGLWAVLDVYGLLPSSRIHWKEGQVPLKYFLVHPSKEGLGLIRKITEVALKGLTDIRFERKLPNDATPSMVLSTFHLTSIPSVSAQQLHLRQLLSMSSQYVILIERSTPQGWAAISQARSFFLSKSNNEEPLHIVAPCPHDGACPLVGTKDVCGFSQRLQRPTFLRKTKHSTRGEEEKGYCYLVIAKGARPTIELFGTTDVEISRTEDLIAAGRMGKVGREAAEKALFKSQERSTIQEVEGPEKILEVIHLHGSQSDSSLEEALLQVDKKVLENSLKREAYSWPRLVAPPIKRKGHVTMDACCSDGNIQRITFAKSHSKQGYHDARKSSWGDIIPHTPKSKPIVRTRGVRRLIKNRNEGNEDEILREIMAASLEEEMDPQTIINQSDNLKELELMGIEIPQAQIGKEKGIERNDVTTWSSSKESPFSTGQRRELSTRTFIKRTSSCSSQLMAFQTRYMSARPKAPVKSKTTLSSLLSLAKSNTPISVLTAYDYPTALLSEICDVDMTLVGDSLSQVALGYESTTSITLDEMIHHARAVRRGAKTPFVFVDMPFGSFESSVDQGVKNVVRMIKEGGIDGVKIEGGLEIVPLVKRLSSVGIPVMPHLGLRPQRATALSGYIVQGRTAIAAYEILQTARALADAGAFAFLLEALPEKVASIITGEMIEKGVFTIGIGAGKWTNGQVLVITDLLGFYPDDSTAEETLPIIAGDIQSSSTPRDLVKPLHAPRFVRQFVSVGQEMRRGVREYVQAVKEKSFPDEKETYGMKKEQWVEFLRLIEQEKGQN</sequence>
<dbReference type="RefSeq" id="XP_066070169.1">
    <property type="nucleotide sequence ID" value="XM_066214072.1"/>
</dbReference>
<evidence type="ECO:0000256" key="9">
    <source>
        <dbReference type="ARBA" id="ARBA00023014"/>
    </source>
</evidence>
<gene>
    <name evidence="15" type="ORF">L203_104693</name>
</gene>
<evidence type="ECO:0000256" key="2">
    <source>
        <dbReference type="ARBA" id="ARBA00005033"/>
    </source>
</evidence>
<dbReference type="CDD" id="cd06557">
    <property type="entry name" value="KPHMT-like"/>
    <property type="match status" value="1"/>
</dbReference>
<keyword evidence="5 13" id="KW-0808">Transferase</keyword>
<proteinExistence type="inferred from homology"/>
<dbReference type="Proteomes" id="UP000094043">
    <property type="component" value="Chromosome 5"/>
</dbReference>
<keyword evidence="8" id="KW-0408">Iron</keyword>
<protein>
    <recommendedName>
        <fullName evidence="4 13">3-methyl-2-oxobutanoate hydroxymethyltransferase</fullName>
        <ecNumber evidence="4 13">2.1.2.11</ecNumber>
    </recommendedName>
</protein>
<dbReference type="GO" id="GO:0000287">
    <property type="term" value="F:magnesium ion binding"/>
    <property type="evidence" value="ECO:0007669"/>
    <property type="project" value="TreeGrafter"/>
</dbReference>
<dbReference type="GeneID" id="91088903"/>
<dbReference type="Pfam" id="PF09243">
    <property type="entry name" value="Rsm22"/>
    <property type="match status" value="2"/>
</dbReference>
<dbReference type="InterPro" id="IPR003700">
    <property type="entry name" value="Pantoate_hydroxy_MeTrfase"/>
</dbReference>
<evidence type="ECO:0000256" key="11">
    <source>
        <dbReference type="ARBA" id="ARBA00045681"/>
    </source>
</evidence>
<dbReference type="GO" id="GO:0005739">
    <property type="term" value="C:mitochondrion"/>
    <property type="evidence" value="ECO:0007669"/>
    <property type="project" value="UniProtKB-SubCell"/>
</dbReference>
<keyword evidence="10" id="KW-0496">Mitochondrion</keyword>
<dbReference type="FunFam" id="3.20.20.60:FF:000047">
    <property type="entry name" value="3-methyl-2-oxobutanoate hydroxymethyltransferase"/>
    <property type="match status" value="1"/>
</dbReference>
<evidence type="ECO:0000256" key="1">
    <source>
        <dbReference type="ARBA" id="ARBA00004173"/>
    </source>
</evidence>
<dbReference type="NCBIfam" id="TIGR00222">
    <property type="entry name" value="panB"/>
    <property type="match status" value="1"/>
</dbReference>
<reference evidence="15" key="3">
    <citation type="submission" date="2024-01" db="EMBL/GenBank/DDBJ databases">
        <authorList>
            <person name="Coelho M.A."/>
            <person name="David-Palma M."/>
            <person name="Shea T."/>
            <person name="Sun S."/>
            <person name="Cuomo C.A."/>
            <person name="Heitman J."/>
        </authorList>
    </citation>
    <scope>NUCLEOTIDE SEQUENCE</scope>
    <source>
        <strain evidence="15">CBS 7841</strain>
    </source>
</reference>
<dbReference type="SUPFAM" id="SSF51621">
    <property type="entry name" value="Phosphoenolpyruvate/pyruvate domain"/>
    <property type="match status" value="1"/>
</dbReference>
<dbReference type="GO" id="GO:0006412">
    <property type="term" value="P:translation"/>
    <property type="evidence" value="ECO:0007669"/>
    <property type="project" value="InterPro"/>
</dbReference>
<dbReference type="GO" id="GO:0015940">
    <property type="term" value="P:pantothenate biosynthetic process"/>
    <property type="evidence" value="ECO:0007669"/>
    <property type="project" value="UniProtKB-KW"/>
</dbReference>
<reference evidence="15" key="1">
    <citation type="submission" date="2016-06" db="EMBL/GenBank/DDBJ databases">
        <authorList>
            <person name="Cuomo C."/>
            <person name="Litvintseva A."/>
            <person name="Heitman J."/>
            <person name="Chen Y."/>
            <person name="Sun S."/>
            <person name="Springer D."/>
            <person name="Dromer F."/>
            <person name="Young S."/>
            <person name="Zeng Q."/>
            <person name="Chapman S."/>
            <person name="Gujja S."/>
            <person name="Saif S."/>
            <person name="Birren B."/>
        </authorList>
    </citation>
    <scope>NUCLEOTIDE SEQUENCE</scope>
    <source>
        <strain evidence="15">CBS 7841</strain>
    </source>
</reference>
<dbReference type="GO" id="GO:0003864">
    <property type="term" value="F:3-methyl-2-oxobutanoate hydroxymethyltransferase activity"/>
    <property type="evidence" value="ECO:0007669"/>
    <property type="project" value="UniProtKB-EC"/>
</dbReference>
<evidence type="ECO:0000313" key="15">
    <source>
        <dbReference type="EMBL" id="WVN89469.1"/>
    </source>
</evidence>
<evidence type="ECO:0000256" key="6">
    <source>
        <dbReference type="ARBA" id="ARBA00022723"/>
    </source>
</evidence>
<evidence type="ECO:0000256" key="7">
    <source>
        <dbReference type="ARBA" id="ARBA00022946"/>
    </source>
</evidence>
<dbReference type="InterPro" id="IPR015813">
    <property type="entry name" value="Pyrv/PenolPyrv_kinase-like_dom"/>
</dbReference>
<dbReference type="KEGG" id="cdep:91088903"/>
<dbReference type="EC" id="2.1.2.11" evidence="4 13"/>
<evidence type="ECO:0000256" key="5">
    <source>
        <dbReference type="ARBA" id="ARBA00022679"/>
    </source>
</evidence>
<keyword evidence="13" id="KW-0566">Pantothenate biosynthesis</keyword>
<feature type="region of interest" description="Disordered" evidence="14">
    <location>
        <begin position="605"/>
        <end position="624"/>
    </location>
</feature>
<dbReference type="InterPro" id="IPR015324">
    <property type="entry name" value="Ribosomal_Rsm22-like"/>
</dbReference>
<accession>A0AAJ8JW55</accession>